<evidence type="ECO:0000256" key="5">
    <source>
        <dbReference type="ARBA" id="ARBA00022605"/>
    </source>
</evidence>
<dbReference type="UniPathway" id="UPA00034">
    <property type="reaction ID" value="UER00025"/>
</dbReference>
<dbReference type="FunFam" id="3.10.310.10:FF:000001">
    <property type="entry name" value="Diaminopimelate epimerase"/>
    <property type="match status" value="1"/>
</dbReference>
<dbReference type="PANTHER" id="PTHR31689:SF0">
    <property type="entry name" value="DIAMINOPIMELATE EPIMERASE"/>
    <property type="match status" value="1"/>
</dbReference>
<proteinExistence type="inferred from homology"/>
<feature type="site" description="Could be important to modulate the pK values of the two catalytic cysteine residues" evidence="9">
    <location>
        <position position="217"/>
    </location>
</feature>
<gene>
    <name evidence="9" type="primary">dapF</name>
    <name evidence="11" type="ORF">EHO60_05135</name>
</gene>
<comment type="pathway">
    <text evidence="1 9">Amino-acid biosynthesis; L-lysine biosynthesis via DAP pathway; DL-2,6-diaminopimelate from LL-2,6-diaminopimelate: step 1/1.</text>
</comment>
<evidence type="ECO:0000256" key="10">
    <source>
        <dbReference type="PROSITE-ProRule" id="PRU10125"/>
    </source>
</evidence>
<dbReference type="Gene3D" id="3.10.310.10">
    <property type="entry name" value="Diaminopimelate Epimerase, Chain A, domain 1"/>
    <property type="match status" value="2"/>
</dbReference>
<comment type="subunit">
    <text evidence="9">Homodimer.</text>
</comment>
<dbReference type="Proteomes" id="UP000298458">
    <property type="component" value="Unassembled WGS sequence"/>
</dbReference>
<feature type="binding site" evidence="9">
    <location>
        <position position="14"/>
    </location>
    <ligand>
        <name>substrate</name>
    </ligand>
</feature>
<dbReference type="EC" id="5.1.1.7" evidence="3 9"/>
<dbReference type="RefSeq" id="WP_135767084.1">
    <property type="nucleotide sequence ID" value="NZ_RQET01000004.1"/>
</dbReference>
<feature type="binding site" evidence="9">
    <location>
        <begin position="217"/>
        <end position="218"/>
    </location>
    <ligand>
        <name>substrate</name>
    </ligand>
</feature>
<evidence type="ECO:0000256" key="6">
    <source>
        <dbReference type="ARBA" id="ARBA00023154"/>
    </source>
</evidence>
<dbReference type="PROSITE" id="PS01326">
    <property type="entry name" value="DAP_EPIMERASE"/>
    <property type="match status" value="1"/>
</dbReference>
<feature type="site" description="Could be important to modulate the pK values of the two catalytic cysteine residues" evidence="9">
    <location>
        <position position="167"/>
    </location>
</feature>
<feature type="binding site" evidence="9">
    <location>
        <position position="199"/>
    </location>
    <ligand>
        <name>substrate</name>
    </ligand>
</feature>
<dbReference type="SUPFAM" id="SSF54506">
    <property type="entry name" value="Diaminopimelate epimerase-like"/>
    <property type="match status" value="2"/>
</dbReference>
<accession>A0A4R9GG78</accession>
<feature type="binding site" evidence="9">
    <location>
        <position position="65"/>
    </location>
    <ligand>
        <name>substrate</name>
    </ligand>
</feature>
<dbReference type="Pfam" id="PF01678">
    <property type="entry name" value="DAP_epimerase"/>
    <property type="match status" value="2"/>
</dbReference>
<evidence type="ECO:0000256" key="3">
    <source>
        <dbReference type="ARBA" id="ARBA00013080"/>
    </source>
</evidence>
<dbReference type="GO" id="GO:0008837">
    <property type="term" value="F:diaminopimelate epimerase activity"/>
    <property type="evidence" value="ECO:0007669"/>
    <property type="project" value="UniProtKB-UniRule"/>
</dbReference>
<reference evidence="11" key="1">
    <citation type="journal article" date="2019" name="PLoS Negl. Trop. Dis.">
        <title>Revisiting the worldwide diversity of Leptospira species in the environment.</title>
        <authorList>
            <person name="Vincent A.T."/>
            <person name="Schiettekatte O."/>
            <person name="Bourhy P."/>
            <person name="Veyrier F.J."/>
            <person name="Picardeau M."/>
        </authorList>
    </citation>
    <scope>NUCLEOTIDE SEQUENCE [LARGE SCALE GENOMIC DNA]</scope>
    <source>
        <strain evidence="11">SSW15</strain>
    </source>
</reference>
<protein>
    <recommendedName>
        <fullName evidence="3 9">Diaminopimelate epimerase</fullName>
        <shortName evidence="9">DAP epimerase</shortName>
        <ecNumber evidence="3 9">5.1.1.7</ecNumber>
    </recommendedName>
    <alternativeName>
        <fullName evidence="9">PLP-independent amino acid racemase</fullName>
    </alternativeName>
</protein>
<name>A0A4R9GG78_9LEPT</name>
<evidence type="ECO:0000256" key="1">
    <source>
        <dbReference type="ARBA" id="ARBA00005196"/>
    </source>
</evidence>
<comment type="caution">
    <text evidence="9">Lacks conserved residue(s) required for the propagation of feature annotation.</text>
</comment>
<evidence type="ECO:0000313" key="12">
    <source>
        <dbReference type="Proteomes" id="UP000298458"/>
    </source>
</evidence>
<comment type="function">
    <text evidence="9">Catalyzes the stereoinversion of LL-2,6-diaminopimelate (L,L-DAP) to meso-diaminopimelate (meso-DAP), a precursor of L-lysine and an essential component of the bacterial peptidoglycan.</text>
</comment>
<feature type="active site" description="Proton donor" evidence="9">
    <location>
        <position position="74"/>
    </location>
</feature>
<dbReference type="HAMAP" id="MF_00197">
    <property type="entry name" value="DAP_epimerase"/>
    <property type="match status" value="1"/>
</dbReference>
<sequence>MAKVQFTKMEGIGNDYVYIDATRDDLRLSPEQIQKLSDRNFGIGGDGVIFIRSSNRGDFQMDMYNADGSSSEMCGNGIRCVAKYVYDHGLTSKKNPLIETGAGVLEVDLAVNSVNKVEFVSVDMGKPILAPSLIPVNLTGEGPILEHSIQIRDRSLKFTAVSMGNPHCVIFVEDPDTFPVHEIGPLIENKTDLFPRRVNVEFVSLKGKDHLYQRTWERGAGETLACGTGACAVMTAAHLTGRTGKDVRIDLRGGSLRIQWLESGHILMTGPAQEVFTGIVEV</sequence>
<dbReference type="OrthoDB" id="9805408at2"/>
<dbReference type="NCBIfam" id="TIGR00652">
    <property type="entry name" value="DapF"/>
    <property type="match status" value="1"/>
</dbReference>
<organism evidence="11 12">
    <name type="scientific">Leptospira fletcheri</name>
    <dbReference type="NCBI Taxonomy" id="2484981"/>
    <lineage>
        <taxon>Bacteria</taxon>
        <taxon>Pseudomonadati</taxon>
        <taxon>Spirochaetota</taxon>
        <taxon>Spirochaetia</taxon>
        <taxon>Leptospirales</taxon>
        <taxon>Leptospiraceae</taxon>
        <taxon>Leptospira</taxon>
    </lineage>
</organism>
<feature type="binding site" evidence="9">
    <location>
        <begin position="227"/>
        <end position="228"/>
    </location>
    <ligand>
        <name>substrate</name>
    </ligand>
</feature>
<dbReference type="GO" id="GO:0005829">
    <property type="term" value="C:cytosol"/>
    <property type="evidence" value="ECO:0007669"/>
    <property type="project" value="TreeGrafter"/>
</dbReference>
<evidence type="ECO:0000313" key="11">
    <source>
        <dbReference type="EMBL" id="TGK11680.1"/>
    </source>
</evidence>
<keyword evidence="5 9" id="KW-0028">Amino-acid biosynthesis</keyword>
<dbReference type="PANTHER" id="PTHR31689">
    <property type="entry name" value="DIAMINOPIMELATE EPIMERASE, CHLOROPLASTIC"/>
    <property type="match status" value="1"/>
</dbReference>
<comment type="catalytic activity">
    <reaction evidence="8 9">
        <text>(2S,6S)-2,6-diaminopimelate = meso-2,6-diaminopimelate</text>
        <dbReference type="Rhea" id="RHEA:15393"/>
        <dbReference type="ChEBI" id="CHEBI:57609"/>
        <dbReference type="ChEBI" id="CHEBI:57791"/>
        <dbReference type="EC" id="5.1.1.7"/>
    </reaction>
</comment>
<comment type="subcellular location">
    <subcellularLocation>
        <location evidence="9">Cytoplasm</location>
    </subcellularLocation>
</comment>
<evidence type="ECO:0000256" key="2">
    <source>
        <dbReference type="ARBA" id="ARBA00010219"/>
    </source>
</evidence>
<evidence type="ECO:0000256" key="7">
    <source>
        <dbReference type="ARBA" id="ARBA00023235"/>
    </source>
</evidence>
<keyword evidence="7 9" id="KW-0413">Isomerase</keyword>
<comment type="similarity">
    <text evidence="2 9">Belongs to the diaminopimelate epimerase family.</text>
</comment>
<evidence type="ECO:0000256" key="8">
    <source>
        <dbReference type="ARBA" id="ARBA00051712"/>
    </source>
</evidence>
<dbReference type="AlphaFoldDB" id="A0A4R9GG78"/>
<feature type="binding site" evidence="9">
    <location>
        <begin position="75"/>
        <end position="76"/>
    </location>
    <ligand>
        <name>substrate</name>
    </ligand>
</feature>
<keyword evidence="6 9" id="KW-0457">Lysine biosynthesis</keyword>
<dbReference type="EMBL" id="RQET01000004">
    <property type="protein sequence ID" value="TGK11680.1"/>
    <property type="molecule type" value="Genomic_DNA"/>
</dbReference>
<feature type="active site" description="Proton acceptor" evidence="9">
    <location>
        <position position="226"/>
    </location>
</feature>
<dbReference type="GO" id="GO:0009089">
    <property type="term" value="P:lysine biosynthetic process via diaminopimelate"/>
    <property type="evidence" value="ECO:0007669"/>
    <property type="project" value="UniProtKB-UniRule"/>
</dbReference>
<evidence type="ECO:0000256" key="9">
    <source>
        <dbReference type="HAMAP-Rule" id="MF_00197"/>
    </source>
</evidence>
<feature type="binding site" evidence="9">
    <location>
        <position position="165"/>
    </location>
    <ligand>
        <name>substrate</name>
    </ligand>
</feature>
<evidence type="ECO:0000256" key="4">
    <source>
        <dbReference type="ARBA" id="ARBA00022490"/>
    </source>
</evidence>
<feature type="active site" evidence="10">
    <location>
        <position position="74"/>
    </location>
</feature>
<keyword evidence="4 9" id="KW-0963">Cytoplasm</keyword>
<dbReference type="FunFam" id="3.10.310.10:FF:000004">
    <property type="entry name" value="Diaminopimelate epimerase"/>
    <property type="match status" value="1"/>
</dbReference>
<dbReference type="InterPro" id="IPR018510">
    <property type="entry name" value="DAP_epimerase_AS"/>
</dbReference>
<keyword evidence="12" id="KW-1185">Reference proteome</keyword>
<comment type="caution">
    <text evidence="11">The sequence shown here is derived from an EMBL/GenBank/DDBJ whole genome shotgun (WGS) entry which is preliminary data.</text>
</comment>
<dbReference type="InterPro" id="IPR001653">
    <property type="entry name" value="DAP_epimerase_DapF"/>
</dbReference>